<dbReference type="PANTHER" id="PTHR48098">
    <property type="entry name" value="ENTEROCHELIN ESTERASE-RELATED"/>
    <property type="match status" value="1"/>
</dbReference>
<gene>
    <name evidence="1" type="ORF">EWM59_14825</name>
</gene>
<protein>
    <submittedName>
        <fullName evidence="1">Esterase family protein</fullName>
    </submittedName>
</protein>
<evidence type="ECO:0000313" key="2">
    <source>
        <dbReference type="Proteomes" id="UP000293162"/>
    </source>
</evidence>
<organism evidence="1 2">
    <name type="scientific">Emticicia agri</name>
    <dbReference type="NCBI Taxonomy" id="2492393"/>
    <lineage>
        <taxon>Bacteria</taxon>
        <taxon>Pseudomonadati</taxon>
        <taxon>Bacteroidota</taxon>
        <taxon>Cytophagia</taxon>
        <taxon>Cytophagales</taxon>
        <taxon>Leadbetterellaceae</taxon>
        <taxon>Emticicia</taxon>
    </lineage>
</organism>
<dbReference type="Gene3D" id="3.40.50.1820">
    <property type="entry name" value="alpha/beta hydrolase"/>
    <property type="match status" value="1"/>
</dbReference>
<dbReference type="EMBL" id="SEWF01000021">
    <property type="protein sequence ID" value="RYU94853.1"/>
    <property type="molecule type" value="Genomic_DNA"/>
</dbReference>
<name>A0A4Q5LZ89_9BACT</name>
<accession>A0A4Q5LZ89</accession>
<dbReference type="InterPro" id="IPR000801">
    <property type="entry name" value="Esterase-like"/>
</dbReference>
<dbReference type="Proteomes" id="UP000293162">
    <property type="component" value="Unassembled WGS sequence"/>
</dbReference>
<sequence>MHQISVQKNLKIQSEYLNREVIYDVILPPNYQNNVQPGKVLLMNDGQDLSALNMEKVILNLYQNSEIEPFVLVAIHTNEKRLREYGTASVADYKNRGDLAQHYTNFIVKEFLPYIRGYYSVSADKKDNFFCGFSLGGLSAMDIVWNNSEVFSKVGVFSGSFWWRKKAYEEGYDEDKDRIMHTIVKNGSYHHGQEFWFECGTNDEKDDRNNNGIIDSIEDTLDLITELENLGYKKNVDIVYYEVKDGEHNPKTWSEAMPVFLKWLFGK</sequence>
<dbReference type="SUPFAM" id="SSF53474">
    <property type="entry name" value="alpha/beta-Hydrolases"/>
    <property type="match status" value="1"/>
</dbReference>
<dbReference type="Pfam" id="PF00756">
    <property type="entry name" value="Esterase"/>
    <property type="match status" value="1"/>
</dbReference>
<reference evidence="1 2" key="1">
    <citation type="submission" date="2019-02" db="EMBL/GenBank/DDBJ databases">
        <title>Bacterial novel species Emticicia sp. 17J42-9 isolated from soil.</title>
        <authorList>
            <person name="Jung H.-Y."/>
        </authorList>
    </citation>
    <scope>NUCLEOTIDE SEQUENCE [LARGE SCALE GENOMIC DNA]</scope>
    <source>
        <strain evidence="1 2">17J42-9</strain>
    </source>
</reference>
<dbReference type="OrthoDB" id="9784036at2"/>
<proteinExistence type="predicted"/>
<evidence type="ECO:0000313" key="1">
    <source>
        <dbReference type="EMBL" id="RYU94853.1"/>
    </source>
</evidence>
<dbReference type="InterPro" id="IPR050583">
    <property type="entry name" value="Mycobacterial_A85_antigen"/>
</dbReference>
<comment type="caution">
    <text evidence="1">The sequence shown here is derived from an EMBL/GenBank/DDBJ whole genome shotgun (WGS) entry which is preliminary data.</text>
</comment>
<dbReference type="RefSeq" id="WP_130022041.1">
    <property type="nucleotide sequence ID" value="NZ_SEWF01000021.1"/>
</dbReference>
<dbReference type="InterPro" id="IPR029058">
    <property type="entry name" value="AB_hydrolase_fold"/>
</dbReference>
<dbReference type="PANTHER" id="PTHR48098:SF6">
    <property type="entry name" value="FERRI-BACILLIBACTIN ESTERASE BESA"/>
    <property type="match status" value="1"/>
</dbReference>
<keyword evidence="2" id="KW-1185">Reference proteome</keyword>
<dbReference type="AlphaFoldDB" id="A0A4Q5LZ89"/>